<protein>
    <recommendedName>
        <fullName evidence="3">Bacterial surface antigen (D15) domain-containing protein</fullName>
    </recommendedName>
</protein>
<dbReference type="Pfam" id="PF01103">
    <property type="entry name" value="Omp85"/>
    <property type="match status" value="1"/>
</dbReference>
<keyword evidence="2" id="KW-0472">Membrane</keyword>
<feature type="non-terminal residue" evidence="4">
    <location>
        <position position="282"/>
    </location>
</feature>
<dbReference type="Gene3D" id="2.40.160.50">
    <property type="entry name" value="membrane protein fhac: a member of the omp85/tpsb transporter family"/>
    <property type="match status" value="1"/>
</dbReference>
<evidence type="ECO:0000256" key="1">
    <source>
        <dbReference type="ARBA" id="ARBA00004370"/>
    </source>
</evidence>
<proteinExistence type="predicted"/>
<comment type="caution">
    <text evidence="4">The sequence shown here is derived from an EMBL/GenBank/DDBJ whole genome shotgun (WGS) entry which is preliminary data.</text>
</comment>
<dbReference type="EMBL" id="BARV01017735">
    <property type="protein sequence ID" value="GAI26709.1"/>
    <property type="molecule type" value="Genomic_DNA"/>
</dbReference>
<feature type="non-terminal residue" evidence="4">
    <location>
        <position position="1"/>
    </location>
</feature>
<organism evidence="4">
    <name type="scientific">marine sediment metagenome</name>
    <dbReference type="NCBI Taxonomy" id="412755"/>
    <lineage>
        <taxon>unclassified sequences</taxon>
        <taxon>metagenomes</taxon>
        <taxon>ecological metagenomes</taxon>
    </lineage>
</organism>
<reference evidence="4" key="1">
    <citation type="journal article" date="2014" name="Front. Microbiol.">
        <title>High frequency of phylogenetically diverse reductive dehalogenase-homologous genes in deep subseafloor sedimentary metagenomes.</title>
        <authorList>
            <person name="Kawai M."/>
            <person name="Futagami T."/>
            <person name="Toyoda A."/>
            <person name="Takaki Y."/>
            <person name="Nishi S."/>
            <person name="Hori S."/>
            <person name="Arai W."/>
            <person name="Tsubouchi T."/>
            <person name="Morono Y."/>
            <person name="Uchiyama I."/>
            <person name="Ito T."/>
            <person name="Fujiyama A."/>
            <person name="Inagaki F."/>
            <person name="Takami H."/>
        </authorList>
    </citation>
    <scope>NUCLEOTIDE SEQUENCE</scope>
    <source>
        <strain evidence="4">Expedition CK06-06</strain>
    </source>
</reference>
<evidence type="ECO:0000259" key="3">
    <source>
        <dbReference type="Pfam" id="PF01103"/>
    </source>
</evidence>
<accession>X1P713</accession>
<gene>
    <name evidence="4" type="ORF">S06H3_30151</name>
</gene>
<sequence length="282" mass="31888">YQNRKNSTDQEDTSWWEEGKAGVNIYFPFKGQTATSANSRPYWQTFSIGYQYEKLSSITTTTPQPLDADPVNIASLRLGYYYSDAEKYGFSISPEQGYSFSLTYEHADKVLGGDYTFDKLIFDGRKFIPLPFLHQVLSLRLVAGFSSPNIIDQNLDWEKFKLGGHYSADNLSNVDVETFSLRGYKPALLEGNNLLLTSLEYRFPIANIEHSVNLGPISFFLERLSGALFVDIGNAWENKVNDINWKDFKIGMGGEIKADLNWQLDSPFTLRLGAAKALTSPY</sequence>
<evidence type="ECO:0000256" key="2">
    <source>
        <dbReference type="ARBA" id="ARBA00023136"/>
    </source>
</evidence>
<evidence type="ECO:0000313" key="4">
    <source>
        <dbReference type="EMBL" id="GAI26709.1"/>
    </source>
</evidence>
<comment type="subcellular location">
    <subcellularLocation>
        <location evidence="1">Membrane</location>
    </subcellularLocation>
</comment>
<feature type="domain" description="Bacterial surface antigen (D15)" evidence="3">
    <location>
        <begin position="18"/>
        <end position="253"/>
    </location>
</feature>
<dbReference type="InterPro" id="IPR000184">
    <property type="entry name" value="Bac_surfAg_D15"/>
</dbReference>
<dbReference type="AlphaFoldDB" id="X1P713"/>
<name>X1P713_9ZZZZ</name>
<dbReference type="GO" id="GO:0019867">
    <property type="term" value="C:outer membrane"/>
    <property type="evidence" value="ECO:0007669"/>
    <property type="project" value="InterPro"/>
</dbReference>